<keyword evidence="5" id="KW-0498">Mitosis</keyword>
<dbReference type="GO" id="GO:0051301">
    <property type="term" value="P:cell division"/>
    <property type="evidence" value="ECO:0007669"/>
    <property type="project" value="UniProtKB-KW"/>
</dbReference>
<keyword evidence="13" id="KW-1185">Reference proteome</keyword>
<dbReference type="OMA" id="EMTQRIH"/>
<dbReference type="GO" id="GO:0005634">
    <property type="term" value="C:nucleus"/>
    <property type="evidence" value="ECO:0007669"/>
    <property type="project" value="UniProtKB-SubCell"/>
</dbReference>
<evidence type="ECO:0000256" key="10">
    <source>
        <dbReference type="SAM" id="Coils"/>
    </source>
</evidence>
<evidence type="ECO:0000256" key="2">
    <source>
        <dbReference type="ARBA" id="ARBA00004629"/>
    </source>
</evidence>
<evidence type="ECO:0000256" key="9">
    <source>
        <dbReference type="ARBA" id="ARBA00023328"/>
    </source>
</evidence>
<evidence type="ECO:0000256" key="4">
    <source>
        <dbReference type="ARBA" id="ARBA00022618"/>
    </source>
</evidence>
<protein>
    <recommendedName>
        <fullName evidence="14">Polyamine-modulated factor 1</fullName>
    </recommendedName>
</protein>
<name>A0A914B9L8_PATMI</name>
<keyword evidence="7" id="KW-0539">Nucleus</keyword>
<keyword evidence="4" id="KW-0132">Cell division</keyword>
<keyword evidence="3" id="KW-0158">Chromosome</keyword>
<evidence type="ECO:0000256" key="5">
    <source>
        <dbReference type="ARBA" id="ARBA00022776"/>
    </source>
</evidence>
<dbReference type="RefSeq" id="XP_038072137.1">
    <property type="nucleotide sequence ID" value="XM_038216209.1"/>
</dbReference>
<proteinExistence type="predicted"/>
<feature type="coiled-coil region" evidence="10">
    <location>
        <begin position="150"/>
        <end position="177"/>
    </location>
</feature>
<dbReference type="GO" id="GO:0000444">
    <property type="term" value="C:MIS12/MIND type complex"/>
    <property type="evidence" value="ECO:0007669"/>
    <property type="project" value="InterPro"/>
</dbReference>
<accession>A0A914B9L8</accession>
<keyword evidence="6" id="KW-0995">Kinetochore</keyword>
<dbReference type="GO" id="GO:0007059">
    <property type="term" value="P:chromosome segregation"/>
    <property type="evidence" value="ECO:0007669"/>
    <property type="project" value="TreeGrafter"/>
</dbReference>
<dbReference type="AlphaFoldDB" id="A0A914B9L8"/>
<keyword evidence="8" id="KW-0131">Cell cycle</keyword>
<dbReference type="Proteomes" id="UP000887568">
    <property type="component" value="Unplaced"/>
</dbReference>
<keyword evidence="10" id="KW-0175">Coiled coil</keyword>
<dbReference type="Pfam" id="PF03980">
    <property type="entry name" value="Nnf1"/>
    <property type="match status" value="1"/>
</dbReference>
<evidence type="ECO:0008006" key="14">
    <source>
        <dbReference type="Google" id="ProtNLM"/>
    </source>
</evidence>
<dbReference type="EnsemblMetazoa" id="XM_038216209.1">
    <property type="protein sequence ID" value="XP_038072137.1"/>
    <property type="gene ID" value="LOC119740786"/>
</dbReference>
<reference evidence="12" key="1">
    <citation type="submission" date="2022-11" db="UniProtKB">
        <authorList>
            <consortium name="EnsemblMetazoa"/>
        </authorList>
    </citation>
    <scope>IDENTIFICATION</scope>
</reference>
<dbReference type="GeneID" id="119740786"/>
<evidence type="ECO:0000256" key="1">
    <source>
        <dbReference type="ARBA" id="ARBA00004123"/>
    </source>
</evidence>
<feature type="compositionally biased region" description="Polar residues" evidence="11">
    <location>
        <begin position="1"/>
        <end position="31"/>
    </location>
</feature>
<organism evidence="12 13">
    <name type="scientific">Patiria miniata</name>
    <name type="common">Bat star</name>
    <name type="synonym">Asterina miniata</name>
    <dbReference type="NCBI Taxonomy" id="46514"/>
    <lineage>
        <taxon>Eukaryota</taxon>
        <taxon>Metazoa</taxon>
        <taxon>Echinodermata</taxon>
        <taxon>Eleutherozoa</taxon>
        <taxon>Asterozoa</taxon>
        <taxon>Asteroidea</taxon>
        <taxon>Valvatacea</taxon>
        <taxon>Valvatida</taxon>
        <taxon>Asterinidae</taxon>
        <taxon>Patiria</taxon>
    </lineage>
</organism>
<evidence type="ECO:0000256" key="6">
    <source>
        <dbReference type="ARBA" id="ARBA00022838"/>
    </source>
</evidence>
<evidence type="ECO:0000256" key="11">
    <source>
        <dbReference type="SAM" id="MobiDB-lite"/>
    </source>
</evidence>
<dbReference type="PANTHER" id="PTHR15459">
    <property type="entry name" value="POLYAMINE-MODULATED FACTOR 1"/>
    <property type="match status" value="1"/>
</dbReference>
<dbReference type="PANTHER" id="PTHR15459:SF3">
    <property type="entry name" value="POLYAMINE-MODULATED FACTOR 1"/>
    <property type="match status" value="1"/>
</dbReference>
<evidence type="ECO:0000313" key="12">
    <source>
        <dbReference type="EnsemblMetazoa" id="XP_038072137.1"/>
    </source>
</evidence>
<sequence>MATGSDESVNSATETSKNEASTMSTRDSTLVVSRAGEGMTDEGSHMIRLRDALQKTVKKCLEAGRYSTFGRSYYFAHEKRPEALRSIREQFLENLESSIQKELELMIDEEGLVKLFNELDQHIQDAPTQLTKPAWRPSGDPVEDSRAHLIQPKLREKERLEHLLDQIEQENKRLHQAVLPRKQHLLDTKQKITEKMKTFDRAAAACRKIPEDEMEEMSATLSGAI</sequence>
<feature type="region of interest" description="Disordered" evidence="11">
    <location>
        <begin position="1"/>
        <end position="43"/>
    </location>
</feature>
<evidence type="ECO:0000256" key="3">
    <source>
        <dbReference type="ARBA" id="ARBA00022454"/>
    </source>
</evidence>
<evidence type="ECO:0000256" key="7">
    <source>
        <dbReference type="ARBA" id="ARBA00023242"/>
    </source>
</evidence>
<keyword evidence="9" id="KW-0137">Centromere</keyword>
<evidence type="ECO:0000313" key="13">
    <source>
        <dbReference type="Proteomes" id="UP000887568"/>
    </source>
</evidence>
<dbReference type="InterPro" id="IPR007128">
    <property type="entry name" value="PMF1/Nnf1"/>
</dbReference>
<evidence type="ECO:0000256" key="8">
    <source>
        <dbReference type="ARBA" id="ARBA00023306"/>
    </source>
</evidence>
<dbReference type="OrthoDB" id="18453at2759"/>
<comment type="subcellular location">
    <subcellularLocation>
        <location evidence="2">Chromosome</location>
        <location evidence="2">Centromere</location>
        <location evidence="2">Kinetochore</location>
    </subcellularLocation>
    <subcellularLocation>
        <location evidence="1">Nucleus</location>
    </subcellularLocation>
</comment>